<evidence type="ECO:0000256" key="1">
    <source>
        <dbReference type="SAM" id="MobiDB-lite"/>
    </source>
</evidence>
<comment type="caution">
    <text evidence="2">The sequence shown here is derived from an EMBL/GenBank/DDBJ whole genome shotgun (WGS) entry which is preliminary data.</text>
</comment>
<feature type="region of interest" description="Disordered" evidence="1">
    <location>
        <begin position="32"/>
        <end position="57"/>
    </location>
</feature>
<proteinExistence type="predicted"/>
<reference evidence="2" key="1">
    <citation type="submission" date="2020-10" db="EMBL/GenBank/DDBJ databases">
        <title>Feather gene expression reveals the developmental basis of iridescence in African starlings.</title>
        <authorList>
            <person name="Rubenstein D.R."/>
        </authorList>
    </citation>
    <scope>NUCLEOTIDE SEQUENCE</scope>
    <source>
        <strain evidence="2">SS15</strain>
        <tissue evidence="2">Liver</tissue>
    </source>
</reference>
<dbReference type="EMBL" id="JADDUC010000541">
    <property type="protein sequence ID" value="KAG0113143.1"/>
    <property type="molecule type" value="Genomic_DNA"/>
</dbReference>
<evidence type="ECO:0000313" key="2">
    <source>
        <dbReference type="EMBL" id="KAG0113143.1"/>
    </source>
</evidence>
<reference evidence="3 4" key="2">
    <citation type="journal article" date="2021" name="J. Hered.">
        <title>Feather Gene Expression Elucidates the Developmental Basis of Plumage Iridescence in African Starlings.</title>
        <authorList>
            <person name="Rubenstein D.R."/>
            <person name="Corvelo A."/>
            <person name="MacManes M.D."/>
            <person name="Maia R."/>
            <person name="Narzisi G."/>
            <person name="Rousaki A."/>
            <person name="Vandenabeele P."/>
            <person name="Shawkey M.D."/>
            <person name="Solomon J."/>
        </authorList>
    </citation>
    <scope>NUCLEOTIDE SEQUENCE [LARGE SCALE GENOMIC DNA]</scope>
    <source>
        <strain evidence="3">SS15</strain>
    </source>
</reference>
<dbReference type="EMBL" id="JADDUC020000019">
    <property type="protein sequence ID" value="KAI1233196.1"/>
    <property type="molecule type" value="Genomic_DNA"/>
</dbReference>
<dbReference type="Proteomes" id="UP000618051">
    <property type="component" value="Unassembled WGS sequence"/>
</dbReference>
<evidence type="ECO:0000313" key="3">
    <source>
        <dbReference type="EMBL" id="KAI1233196.1"/>
    </source>
</evidence>
<dbReference type="AlphaFoldDB" id="A0A835NCY5"/>
<evidence type="ECO:0000313" key="4">
    <source>
        <dbReference type="Proteomes" id="UP000618051"/>
    </source>
</evidence>
<protein>
    <submittedName>
        <fullName evidence="2">Uncharacterized protein</fullName>
    </submittedName>
</protein>
<gene>
    <name evidence="3" type="ORF">IHE44_0004788</name>
    <name evidence="2" type="ORF">IHE44_011701</name>
</gene>
<keyword evidence="4" id="KW-1185">Reference proteome</keyword>
<accession>A0A835NCY5</accession>
<sequence length="79" mass="8341">GLCRVKKWEAQSETAEAGTAVGGVGARLHGVGRKKAPEKILQQGHRKRGAIDRVPGMSPDVKTALGMQLAVENANSAYM</sequence>
<organism evidence="2">
    <name type="scientific">Lamprotornis superbus</name>
    <dbReference type="NCBI Taxonomy" id="245042"/>
    <lineage>
        <taxon>Eukaryota</taxon>
        <taxon>Metazoa</taxon>
        <taxon>Chordata</taxon>
        <taxon>Craniata</taxon>
        <taxon>Vertebrata</taxon>
        <taxon>Euteleostomi</taxon>
        <taxon>Archelosauria</taxon>
        <taxon>Archosauria</taxon>
        <taxon>Dinosauria</taxon>
        <taxon>Saurischia</taxon>
        <taxon>Theropoda</taxon>
        <taxon>Coelurosauria</taxon>
        <taxon>Aves</taxon>
        <taxon>Neognathae</taxon>
        <taxon>Neoaves</taxon>
        <taxon>Telluraves</taxon>
        <taxon>Australaves</taxon>
        <taxon>Passeriformes</taxon>
        <taxon>Sturnidae</taxon>
        <taxon>Lamprotornis</taxon>
    </lineage>
</organism>
<feature type="non-terminal residue" evidence="2">
    <location>
        <position position="79"/>
    </location>
</feature>
<name>A0A835NCY5_9PASS</name>
<reference evidence="3" key="3">
    <citation type="submission" date="2022-01" db="EMBL/GenBank/DDBJ databases">
        <authorList>
            <person name="Rubenstein D.R."/>
        </authorList>
    </citation>
    <scope>NUCLEOTIDE SEQUENCE</scope>
    <source>
        <strain evidence="3">SS15</strain>
        <tissue evidence="3">Liver</tissue>
    </source>
</reference>